<sequence length="90" mass="9986">MAKKTNVGKLASEKTKKAFADEISSLTILTSEEIQTLFPKKADRVELEELLKIINLDMDDKEKKIKLVENIEKVGGAIIKIGKKFIAGVV</sequence>
<dbReference type="AlphaFoldDB" id="A0AAU7EH65"/>
<accession>A0AAU7EH65</accession>
<gene>
    <name evidence="1" type="ORF">QLS71_002410</name>
</gene>
<keyword evidence="2" id="KW-1185">Reference proteome</keyword>
<dbReference type="RefSeq" id="WP_308991124.1">
    <property type="nucleotide sequence ID" value="NZ_CP155618.1"/>
</dbReference>
<dbReference type="Proteomes" id="UP001224325">
    <property type="component" value="Chromosome"/>
</dbReference>
<dbReference type="EMBL" id="CP155618">
    <property type="protein sequence ID" value="XBL14881.1"/>
    <property type="molecule type" value="Genomic_DNA"/>
</dbReference>
<organism evidence="1 2">
    <name type="scientific">Mariniflexile litorale</name>
    <dbReference type="NCBI Taxonomy" id="3045158"/>
    <lineage>
        <taxon>Bacteria</taxon>
        <taxon>Pseudomonadati</taxon>
        <taxon>Bacteroidota</taxon>
        <taxon>Flavobacteriia</taxon>
        <taxon>Flavobacteriales</taxon>
        <taxon>Flavobacteriaceae</taxon>
        <taxon>Mariniflexile</taxon>
    </lineage>
</organism>
<protein>
    <submittedName>
        <fullName evidence="1">Uncharacterized protein</fullName>
    </submittedName>
</protein>
<name>A0AAU7EH65_9FLAO</name>
<reference evidence="1" key="1">
    <citation type="submission" date="2024-04" db="EMBL/GenBank/DDBJ databases">
        <title>Mariniflexile litorale, isolated from the shallow sediments of the Sea of Japan.</title>
        <authorList>
            <person name="Romanenko L."/>
            <person name="Isaeva M."/>
        </authorList>
    </citation>
    <scope>NUCLEOTIDE SEQUENCE [LARGE SCALE GENOMIC DNA]</scope>
    <source>
        <strain evidence="1">KMM 9835</strain>
    </source>
</reference>
<evidence type="ECO:0000313" key="1">
    <source>
        <dbReference type="EMBL" id="XBL14881.1"/>
    </source>
</evidence>
<dbReference type="KEGG" id="mlil:QLS71_002410"/>
<evidence type="ECO:0000313" key="2">
    <source>
        <dbReference type="Proteomes" id="UP001224325"/>
    </source>
</evidence>
<proteinExistence type="predicted"/>